<proteinExistence type="predicted"/>
<evidence type="ECO:0000313" key="1">
    <source>
        <dbReference type="EMBL" id="KKS16776.1"/>
    </source>
</evidence>
<evidence type="ECO:0000313" key="2">
    <source>
        <dbReference type="Proteomes" id="UP000033969"/>
    </source>
</evidence>
<sequence>MAEEKKSNRLGWTLNDNNMVVSFPDETKITFEFTDMVGWKDSAMAKPIFEIFRHGLKQKLADTVAGMTKNGVAYPDQAKVMEEKWEEIRTGVSRPRANAKIDPLAEARKKLEAMPEGAEKVAAMNLAKVLGIIK</sequence>
<protein>
    <submittedName>
        <fullName evidence="1">Uncharacterized protein</fullName>
    </submittedName>
</protein>
<dbReference type="EMBL" id="LCBU01000033">
    <property type="protein sequence ID" value="KKS16776.1"/>
    <property type="molecule type" value="Genomic_DNA"/>
</dbReference>
<organism evidence="1 2">
    <name type="scientific">Candidatus Woesebacteria bacterium GW2011_GWA1_41_7</name>
    <dbReference type="NCBI Taxonomy" id="1618556"/>
    <lineage>
        <taxon>Bacteria</taxon>
        <taxon>Candidatus Woeseibacteriota</taxon>
    </lineage>
</organism>
<accession>A0A0G0Z3Y4</accession>
<dbReference type="Proteomes" id="UP000033969">
    <property type="component" value="Unassembled WGS sequence"/>
</dbReference>
<gene>
    <name evidence="1" type="ORF">UU74_C0033G0008</name>
</gene>
<comment type="caution">
    <text evidence="1">The sequence shown here is derived from an EMBL/GenBank/DDBJ whole genome shotgun (WGS) entry which is preliminary data.</text>
</comment>
<name>A0A0G0Z3Y4_9BACT</name>
<reference evidence="1 2" key="1">
    <citation type="journal article" date="2015" name="Nature">
        <title>rRNA introns, odd ribosomes, and small enigmatic genomes across a large radiation of phyla.</title>
        <authorList>
            <person name="Brown C.T."/>
            <person name="Hug L.A."/>
            <person name="Thomas B.C."/>
            <person name="Sharon I."/>
            <person name="Castelle C.J."/>
            <person name="Singh A."/>
            <person name="Wilkins M.J."/>
            <person name="Williams K.H."/>
            <person name="Banfield J.F."/>
        </authorList>
    </citation>
    <scope>NUCLEOTIDE SEQUENCE [LARGE SCALE GENOMIC DNA]</scope>
</reference>
<dbReference type="AlphaFoldDB" id="A0A0G0Z3Y4"/>